<name>A0A1S2M7U3_9BACI</name>
<comment type="caution">
    <text evidence="4">The sequence shown here is derived from an EMBL/GenBank/DDBJ whole genome shotgun (WGS) entry which is preliminary data.</text>
</comment>
<sequence length="367" mass="41917">MRNKFFLIVMLLLIVLSMIACSGEKTAIDEEDLNLVEEEQSNGDIENEKSGREELGEEDKRIVEEVADNNVVEINRGNHSGNILMGGNVEYSNGWLYFANIFDDNRLYKMTVEGNEVTKLTEEAVSNIHVINNETIYYVTTEMDFGSYRSGNSIRRMSISGEAEEILFEGYVSLMHVYGDELVFLHGESSEYTSIHTLSMTDQTLTDWEVWGYGLSMDKDEYIIIGAGEIYYGSLDQIGQYHGLGYIVGNDYALFQDGTIIARDLKKYSDTTEKDLRYISLNEMYTEKPVQYFNAIGDDIYFSAALAGVDQNTYLYNLKEYTLLDLNEVLYEIYTFEDYVVGYYARQGGGAYIVIDRETNEGRSIYP</sequence>
<evidence type="ECO:0000259" key="3">
    <source>
        <dbReference type="Pfam" id="PF16472"/>
    </source>
</evidence>
<keyword evidence="5" id="KW-1185">Reference proteome</keyword>
<reference evidence="4 5" key="1">
    <citation type="submission" date="2016-10" db="EMBL/GenBank/DDBJ databases">
        <title>Draft genome sequences of four alkaliphilic bacteria belonging to the Anaerobacillus genus.</title>
        <authorList>
            <person name="Bassil N.M."/>
            <person name="Lloyd J.R."/>
        </authorList>
    </citation>
    <scope>NUCLEOTIDE SEQUENCE [LARGE SCALE GENOMIC DNA]</scope>
    <source>
        <strain evidence="4 5">DSM 22531</strain>
    </source>
</reference>
<dbReference type="Proteomes" id="UP000180057">
    <property type="component" value="Unassembled WGS sequence"/>
</dbReference>
<evidence type="ECO:0000256" key="1">
    <source>
        <dbReference type="SAM" id="MobiDB-lite"/>
    </source>
</evidence>
<gene>
    <name evidence="4" type="ORF">BKP45_08730</name>
</gene>
<feature type="compositionally biased region" description="Basic and acidic residues" evidence="1">
    <location>
        <begin position="46"/>
        <end position="57"/>
    </location>
</feature>
<feature type="region of interest" description="Disordered" evidence="1">
    <location>
        <begin position="38"/>
        <end position="57"/>
    </location>
</feature>
<evidence type="ECO:0000313" key="5">
    <source>
        <dbReference type="Proteomes" id="UP000180057"/>
    </source>
</evidence>
<dbReference type="STRING" id="472963.BKP45_08730"/>
<dbReference type="InterPro" id="IPR032485">
    <property type="entry name" value="LRP1-like_beta_prop"/>
</dbReference>
<dbReference type="EMBL" id="MLQS01000009">
    <property type="protein sequence ID" value="OIJ20560.1"/>
    <property type="molecule type" value="Genomic_DNA"/>
</dbReference>
<accession>A0A1S2M7U3</accession>
<dbReference type="AlphaFoldDB" id="A0A1S2M7U3"/>
<keyword evidence="2" id="KW-0732">Signal</keyword>
<dbReference type="OrthoDB" id="2888484at2"/>
<feature type="chain" id="PRO_5039609492" description="Prolow-density lipoprotein receptor-related protein 1-like beta-propeller domain-containing protein" evidence="2">
    <location>
        <begin position="23"/>
        <end position="367"/>
    </location>
</feature>
<feature type="signal peptide" evidence="2">
    <location>
        <begin position="1"/>
        <end position="22"/>
    </location>
</feature>
<organism evidence="4 5">
    <name type="scientific">Anaerobacillus alkalidiazotrophicus</name>
    <dbReference type="NCBI Taxonomy" id="472963"/>
    <lineage>
        <taxon>Bacteria</taxon>
        <taxon>Bacillati</taxon>
        <taxon>Bacillota</taxon>
        <taxon>Bacilli</taxon>
        <taxon>Bacillales</taxon>
        <taxon>Bacillaceae</taxon>
        <taxon>Anaerobacillus</taxon>
    </lineage>
</organism>
<proteinExistence type="predicted"/>
<protein>
    <recommendedName>
        <fullName evidence="3">Prolow-density lipoprotein receptor-related protein 1-like beta-propeller domain-containing protein</fullName>
    </recommendedName>
</protein>
<dbReference type="Pfam" id="PF16472">
    <property type="entry name" value="DUF5050"/>
    <property type="match status" value="1"/>
</dbReference>
<evidence type="ECO:0000313" key="4">
    <source>
        <dbReference type="EMBL" id="OIJ20560.1"/>
    </source>
</evidence>
<dbReference type="PROSITE" id="PS51257">
    <property type="entry name" value="PROKAR_LIPOPROTEIN"/>
    <property type="match status" value="1"/>
</dbReference>
<feature type="domain" description="Prolow-density lipoprotein receptor-related protein 1-like beta-propeller" evidence="3">
    <location>
        <begin position="78"/>
        <end position="242"/>
    </location>
</feature>
<dbReference type="RefSeq" id="WP_071389344.1">
    <property type="nucleotide sequence ID" value="NZ_MLQS01000009.1"/>
</dbReference>
<evidence type="ECO:0000256" key="2">
    <source>
        <dbReference type="SAM" id="SignalP"/>
    </source>
</evidence>